<comment type="caution">
    <text evidence="1">The sequence shown here is derived from an EMBL/GenBank/DDBJ whole genome shotgun (WGS) entry which is preliminary data.</text>
</comment>
<reference evidence="2" key="1">
    <citation type="journal article" date="2019" name="Int. J. Syst. Evol. Microbiol.">
        <title>The Global Catalogue of Microorganisms (GCM) 10K type strain sequencing project: providing services to taxonomists for standard genome sequencing and annotation.</title>
        <authorList>
            <consortium name="The Broad Institute Genomics Platform"/>
            <consortium name="The Broad Institute Genome Sequencing Center for Infectious Disease"/>
            <person name="Wu L."/>
            <person name="Ma J."/>
        </authorList>
    </citation>
    <scope>NUCLEOTIDE SEQUENCE [LARGE SCALE GENOMIC DNA]</scope>
    <source>
        <strain evidence="2">KCTC 52416</strain>
    </source>
</reference>
<accession>A0ABV7JH72</accession>
<evidence type="ECO:0000313" key="1">
    <source>
        <dbReference type="EMBL" id="MFC3196210.1"/>
    </source>
</evidence>
<organism evidence="1 2">
    <name type="scientific">Parapedobacter deserti</name>
    <dbReference type="NCBI Taxonomy" id="1912957"/>
    <lineage>
        <taxon>Bacteria</taxon>
        <taxon>Pseudomonadati</taxon>
        <taxon>Bacteroidota</taxon>
        <taxon>Sphingobacteriia</taxon>
        <taxon>Sphingobacteriales</taxon>
        <taxon>Sphingobacteriaceae</taxon>
        <taxon>Parapedobacter</taxon>
    </lineage>
</organism>
<dbReference type="Proteomes" id="UP001595526">
    <property type="component" value="Unassembled WGS sequence"/>
</dbReference>
<name>A0ABV7JH72_9SPHI</name>
<gene>
    <name evidence="1" type="ORF">ACFOET_01155</name>
</gene>
<evidence type="ECO:0000313" key="2">
    <source>
        <dbReference type="Proteomes" id="UP001595526"/>
    </source>
</evidence>
<dbReference type="EMBL" id="JBHRTA010000004">
    <property type="protein sequence ID" value="MFC3196210.1"/>
    <property type="molecule type" value="Genomic_DNA"/>
</dbReference>
<dbReference type="RefSeq" id="WP_379018703.1">
    <property type="nucleotide sequence ID" value="NZ_JBHRTA010000004.1"/>
</dbReference>
<keyword evidence="2" id="KW-1185">Reference proteome</keyword>
<sequence>MDTSTFNRMIGRVLTLALVLGLSIDAKSQQVEVAELDKQITQLTEEEGEELRSLYYDSNASVFYRSDKSEPIQVGKGRTKVIHVDATRLPVLSNVDGPFVSMVVINFASVGANGSYSISAHDLANFPLLKFVVFVANGDAVAERLARSSVKDLTGDESYSILYKSVIQAN</sequence>
<proteinExistence type="predicted"/>
<protein>
    <submittedName>
        <fullName evidence="1">Uncharacterized protein</fullName>
    </submittedName>
</protein>